<evidence type="ECO:0000313" key="3">
    <source>
        <dbReference type="Proteomes" id="UP000054549"/>
    </source>
</evidence>
<feature type="compositionally biased region" description="Basic and acidic residues" evidence="1">
    <location>
        <begin position="16"/>
        <end position="29"/>
    </location>
</feature>
<keyword evidence="3" id="KW-1185">Reference proteome</keyword>
<gene>
    <name evidence="2" type="ORF">M378DRAFT_17271</name>
</gene>
<dbReference type="EMBL" id="KN818437">
    <property type="protein sequence ID" value="KIL56228.1"/>
    <property type="molecule type" value="Genomic_DNA"/>
</dbReference>
<dbReference type="AlphaFoldDB" id="A0A0C2WJA5"/>
<evidence type="ECO:0000256" key="1">
    <source>
        <dbReference type="SAM" id="MobiDB-lite"/>
    </source>
</evidence>
<name>A0A0C2WJA5_AMAMK</name>
<organism evidence="2 3">
    <name type="scientific">Amanita muscaria (strain Koide BX008)</name>
    <dbReference type="NCBI Taxonomy" id="946122"/>
    <lineage>
        <taxon>Eukaryota</taxon>
        <taxon>Fungi</taxon>
        <taxon>Dikarya</taxon>
        <taxon>Basidiomycota</taxon>
        <taxon>Agaricomycotina</taxon>
        <taxon>Agaricomycetes</taxon>
        <taxon>Agaricomycetidae</taxon>
        <taxon>Agaricales</taxon>
        <taxon>Pluteineae</taxon>
        <taxon>Amanitaceae</taxon>
        <taxon>Amanita</taxon>
    </lineage>
</organism>
<dbReference type="STRING" id="946122.A0A0C2WJA5"/>
<protein>
    <submittedName>
        <fullName evidence="2">Uncharacterized protein</fullName>
    </submittedName>
</protein>
<proteinExistence type="predicted"/>
<sequence length="608" mass="67987">MAQLKTKESHRKRDAGKKLSELKKSIENKQHHKRLAPPSLYAHNHPNPEIDPVLKLLDQSKSVRSKAVKNQLSPWNAFCDQIAAEGGDGKLPLHAVEGAAPPSLVFLKTFAYYLGTTTLGMIDPSGCASLNTIKNELQLLKSTWVRRTGSRIPPDNIQQMRAYLCSEEYGNECKLVTAMRPKPIAISRDLLLLSRRVWTDNGTLWHNCERVQLMCLTVLGFVTSAQLGELLLSSAYKGTLQCLQYQHLTFLVNQGTIVCTLNNTFMKGYRENDAVFRGSPLTVDLEHPTICPIALLLSLALMDGVFKDATTWQDIFQLVSDATDGCCQQLAIRDNQKQLPVFRAIKRVDGVWTVTTEPLGYYRYWEMLCHYGLLAGFPEPLTHYAWRRGLGNVLDKNVGISAARWKGVMGHTEHSNEYVSLPPAFSTPPPCLALHAPQSWTYQSKMLMVDLVAIAHERDEDRQLITDIVSMSALVDDSAPTELTHIERATIWEGGGELMLCPPERKAVFWKECQKVLQEKWRNFFDNRGGQVIRGQVSAVICTIKDKAGSLSVFSCFDDCNGSEADPTWYGVASPPAHLSSWLQWPLSICGAQHFLTRPKPGHLSLSS</sequence>
<dbReference type="HOGENOM" id="CLU_449019_0_0_1"/>
<accession>A0A0C2WJA5</accession>
<dbReference type="InParanoid" id="A0A0C2WJA5"/>
<dbReference type="InterPro" id="IPR021842">
    <property type="entry name" value="DUF3435"/>
</dbReference>
<dbReference type="OrthoDB" id="3033142at2759"/>
<evidence type="ECO:0000313" key="2">
    <source>
        <dbReference type="EMBL" id="KIL56228.1"/>
    </source>
</evidence>
<dbReference type="PANTHER" id="PTHR37535">
    <property type="entry name" value="FLUG DOMAIN PROTEIN"/>
    <property type="match status" value="1"/>
</dbReference>
<feature type="region of interest" description="Disordered" evidence="1">
    <location>
        <begin position="1"/>
        <end position="44"/>
    </location>
</feature>
<dbReference type="PANTHER" id="PTHR37535:SF3">
    <property type="entry name" value="FLUG DOMAIN-CONTAINING PROTEIN"/>
    <property type="match status" value="1"/>
</dbReference>
<reference evidence="2 3" key="1">
    <citation type="submission" date="2014-04" db="EMBL/GenBank/DDBJ databases">
        <title>Evolutionary Origins and Diversification of the Mycorrhizal Mutualists.</title>
        <authorList>
            <consortium name="DOE Joint Genome Institute"/>
            <consortium name="Mycorrhizal Genomics Consortium"/>
            <person name="Kohler A."/>
            <person name="Kuo A."/>
            <person name="Nagy L.G."/>
            <person name="Floudas D."/>
            <person name="Copeland A."/>
            <person name="Barry K.W."/>
            <person name="Cichocki N."/>
            <person name="Veneault-Fourrey C."/>
            <person name="LaButti K."/>
            <person name="Lindquist E.A."/>
            <person name="Lipzen A."/>
            <person name="Lundell T."/>
            <person name="Morin E."/>
            <person name="Murat C."/>
            <person name="Riley R."/>
            <person name="Ohm R."/>
            <person name="Sun H."/>
            <person name="Tunlid A."/>
            <person name="Henrissat B."/>
            <person name="Grigoriev I.V."/>
            <person name="Hibbett D.S."/>
            <person name="Martin F."/>
        </authorList>
    </citation>
    <scope>NUCLEOTIDE SEQUENCE [LARGE SCALE GENOMIC DNA]</scope>
    <source>
        <strain evidence="2 3">Koide BX008</strain>
    </source>
</reference>
<dbReference type="Proteomes" id="UP000054549">
    <property type="component" value="Unassembled WGS sequence"/>
</dbReference>
<dbReference type="Pfam" id="PF11917">
    <property type="entry name" value="DUF3435"/>
    <property type="match status" value="1"/>
</dbReference>